<keyword evidence="3 5" id="KW-0560">Oxidoreductase</keyword>
<dbReference type="AlphaFoldDB" id="A0A060LUF7"/>
<evidence type="ECO:0000256" key="1">
    <source>
        <dbReference type="ARBA" id="ARBA00006926"/>
    </source>
</evidence>
<dbReference type="Pfam" id="PF00255">
    <property type="entry name" value="GSHPx"/>
    <property type="match status" value="1"/>
</dbReference>
<dbReference type="STRING" id="1246626.BleG1_1154"/>
<keyword evidence="7" id="KW-1185">Reference proteome</keyword>
<dbReference type="GO" id="GO:0034599">
    <property type="term" value="P:cellular response to oxidative stress"/>
    <property type="evidence" value="ECO:0007669"/>
    <property type="project" value="TreeGrafter"/>
</dbReference>
<dbReference type="Gene3D" id="3.40.30.10">
    <property type="entry name" value="Glutaredoxin"/>
    <property type="match status" value="1"/>
</dbReference>
<dbReference type="EMBL" id="CP003923">
    <property type="protein sequence ID" value="AIC93757.1"/>
    <property type="molecule type" value="Genomic_DNA"/>
</dbReference>
<dbReference type="PANTHER" id="PTHR11592:SF78">
    <property type="entry name" value="GLUTATHIONE PEROXIDASE"/>
    <property type="match status" value="1"/>
</dbReference>
<dbReference type="PROSITE" id="PS00763">
    <property type="entry name" value="GLUTATHIONE_PEROXID_2"/>
    <property type="match status" value="1"/>
</dbReference>
<accession>A0A060LUF7</accession>
<reference evidence="6 7" key="1">
    <citation type="journal article" date="2014" name="Gene">
        <title>A comparative genomic analysis of the alkalitolerant soil bacterium Bacillus lehensis G1.</title>
        <authorList>
            <person name="Noor Y.M."/>
            <person name="Samsulrizal N.H."/>
            <person name="Jema'on N.A."/>
            <person name="Low K.O."/>
            <person name="Ramli A.N."/>
            <person name="Alias N.I."/>
            <person name="Damis S.I."/>
            <person name="Fuzi S.F."/>
            <person name="Isa M.N."/>
            <person name="Murad A.M."/>
            <person name="Raih M.F."/>
            <person name="Bakar F.D."/>
            <person name="Najimudin N."/>
            <person name="Mahadi N.M."/>
            <person name="Illias R.M."/>
        </authorList>
    </citation>
    <scope>NUCLEOTIDE SEQUENCE [LARGE SCALE GENOMIC DNA]</scope>
    <source>
        <strain evidence="6 7">G1</strain>
    </source>
</reference>
<dbReference type="OrthoDB" id="9789406at2"/>
<dbReference type="FunFam" id="3.40.30.10:FF:000010">
    <property type="entry name" value="Glutathione peroxidase"/>
    <property type="match status" value="1"/>
</dbReference>
<proteinExistence type="inferred from homology"/>
<dbReference type="KEGG" id="ble:BleG1_1154"/>
<gene>
    <name evidence="6" type="ORF">BleG1_1154</name>
</gene>
<evidence type="ECO:0000256" key="2">
    <source>
        <dbReference type="ARBA" id="ARBA00022559"/>
    </source>
</evidence>
<dbReference type="InterPro" id="IPR036249">
    <property type="entry name" value="Thioredoxin-like_sf"/>
</dbReference>
<dbReference type="Proteomes" id="UP000027142">
    <property type="component" value="Chromosome"/>
</dbReference>
<organism evidence="6 7">
    <name type="scientific">Shouchella lehensis G1</name>
    <dbReference type="NCBI Taxonomy" id="1246626"/>
    <lineage>
        <taxon>Bacteria</taxon>
        <taxon>Bacillati</taxon>
        <taxon>Bacillota</taxon>
        <taxon>Bacilli</taxon>
        <taxon>Bacillales</taxon>
        <taxon>Bacillaceae</taxon>
        <taxon>Shouchella</taxon>
    </lineage>
</organism>
<name>A0A060LUF7_9BACI</name>
<dbReference type="InterPro" id="IPR000889">
    <property type="entry name" value="Glutathione_peroxidase"/>
</dbReference>
<dbReference type="SUPFAM" id="SSF52833">
    <property type="entry name" value="Thioredoxin-like"/>
    <property type="match status" value="1"/>
</dbReference>
<protein>
    <recommendedName>
        <fullName evidence="5">Glutathione peroxidase</fullName>
    </recommendedName>
</protein>
<dbReference type="HOGENOM" id="CLU_029507_4_0_9"/>
<feature type="active site" evidence="4">
    <location>
        <position position="35"/>
    </location>
</feature>
<dbReference type="PRINTS" id="PR01011">
    <property type="entry name" value="GLUTPROXDASE"/>
</dbReference>
<dbReference type="InterPro" id="IPR029760">
    <property type="entry name" value="GPX_CS"/>
</dbReference>
<dbReference type="PROSITE" id="PS51355">
    <property type="entry name" value="GLUTATHIONE_PEROXID_3"/>
    <property type="match status" value="1"/>
</dbReference>
<dbReference type="CDD" id="cd00340">
    <property type="entry name" value="GSH_Peroxidase"/>
    <property type="match status" value="1"/>
</dbReference>
<sequence>MSVFDYTVKTSNGEDFPLSNYEGDVLLVVNTATKCGFASQFDGLESLHQTYQNDGLRVLGFPSNQFMNQEPTSDDEMESVCKLNFGVTFPLFAKTNVKGKDANPLFKHLKSEKKGTIGEEIKWNFTKFLVDRNGQVVKRYAPQTKPSQIENDIKAEIDKKQ</sequence>
<evidence type="ECO:0000313" key="6">
    <source>
        <dbReference type="EMBL" id="AIC93757.1"/>
    </source>
</evidence>
<dbReference type="PIRSF" id="PIRSF000303">
    <property type="entry name" value="Glutathion_perox"/>
    <property type="match status" value="1"/>
</dbReference>
<comment type="similarity">
    <text evidence="1 5">Belongs to the glutathione peroxidase family.</text>
</comment>
<dbReference type="RefSeq" id="WP_038478241.1">
    <property type="nucleotide sequence ID" value="NZ_CP003923.1"/>
</dbReference>
<evidence type="ECO:0000256" key="4">
    <source>
        <dbReference type="PIRSR" id="PIRSR000303-1"/>
    </source>
</evidence>
<dbReference type="eggNOG" id="COG0386">
    <property type="taxonomic scope" value="Bacteria"/>
</dbReference>
<dbReference type="PANTHER" id="PTHR11592">
    <property type="entry name" value="GLUTATHIONE PEROXIDASE"/>
    <property type="match status" value="1"/>
</dbReference>
<dbReference type="PATRIC" id="fig|1246626.3.peg.1158"/>
<dbReference type="GO" id="GO:0004601">
    <property type="term" value="F:peroxidase activity"/>
    <property type="evidence" value="ECO:0007669"/>
    <property type="project" value="UniProtKB-KW"/>
</dbReference>
<keyword evidence="2 5" id="KW-0575">Peroxidase</keyword>
<evidence type="ECO:0000256" key="3">
    <source>
        <dbReference type="ARBA" id="ARBA00023002"/>
    </source>
</evidence>
<evidence type="ECO:0000256" key="5">
    <source>
        <dbReference type="RuleBase" id="RU000499"/>
    </source>
</evidence>
<evidence type="ECO:0000313" key="7">
    <source>
        <dbReference type="Proteomes" id="UP000027142"/>
    </source>
</evidence>